<comment type="catalytic activity">
    <reaction evidence="1">
        <text>S-ubiquitinyl-[E2 ubiquitin-conjugating enzyme]-L-cysteine + [acceptor protein]-L-lysine = [E2 ubiquitin-conjugating enzyme]-L-cysteine + N(6)-ubiquitinyl-[acceptor protein]-L-lysine.</text>
        <dbReference type="EC" id="2.3.2.26"/>
    </reaction>
</comment>
<evidence type="ECO:0000313" key="8">
    <source>
        <dbReference type="EMBL" id="CAB3222723.1"/>
    </source>
</evidence>
<keyword evidence="5 6" id="KW-0833">Ubl conjugation pathway</keyword>
<dbReference type="CDD" id="cd00078">
    <property type="entry name" value="HECTc"/>
    <property type="match status" value="1"/>
</dbReference>
<protein>
    <recommendedName>
        <fullName evidence="3">HECT-type E3 ubiquitin transferase</fullName>
        <ecNumber evidence="3">2.3.2.26</ecNumber>
    </recommendedName>
</protein>
<dbReference type="InterPro" id="IPR050409">
    <property type="entry name" value="E3_ubiq-protein_ligase"/>
</dbReference>
<dbReference type="EMBL" id="LR782989">
    <property type="protein sequence ID" value="CAB3222723.1"/>
    <property type="molecule type" value="mRNA"/>
</dbReference>
<dbReference type="SUPFAM" id="SSF81296">
    <property type="entry name" value="E set domains"/>
    <property type="match status" value="1"/>
</dbReference>
<dbReference type="GO" id="GO:0000209">
    <property type="term" value="P:protein polyubiquitination"/>
    <property type="evidence" value="ECO:0007669"/>
    <property type="project" value="TreeGrafter"/>
</dbReference>
<evidence type="ECO:0000256" key="3">
    <source>
        <dbReference type="ARBA" id="ARBA00012485"/>
    </source>
</evidence>
<feature type="domain" description="HECT" evidence="7">
    <location>
        <begin position="468"/>
        <end position="823"/>
    </location>
</feature>
<feature type="active site" description="Glycyl thioester intermediate" evidence="6">
    <location>
        <position position="790"/>
    </location>
</feature>
<dbReference type="GO" id="GO:0005829">
    <property type="term" value="C:cytosol"/>
    <property type="evidence" value="ECO:0007669"/>
    <property type="project" value="TreeGrafter"/>
</dbReference>
<dbReference type="Gene3D" id="3.30.2410.10">
    <property type="entry name" value="Hect, E3 ligase catalytic domain"/>
    <property type="match status" value="1"/>
</dbReference>
<dbReference type="GO" id="GO:0006511">
    <property type="term" value="P:ubiquitin-dependent protein catabolic process"/>
    <property type="evidence" value="ECO:0007669"/>
    <property type="project" value="TreeGrafter"/>
</dbReference>
<dbReference type="Pfam" id="PF25916">
    <property type="entry name" value="AREL1_PH-like"/>
    <property type="match status" value="1"/>
</dbReference>
<dbReference type="Pfam" id="PF00632">
    <property type="entry name" value="HECT"/>
    <property type="match status" value="1"/>
</dbReference>
<organism evidence="8">
    <name type="scientific">Phallusia mammillata</name>
    <dbReference type="NCBI Taxonomy" id="59560"/>
    <lineage>
        <taxon>Eukaryota</taxon>
        <taxon>Metazoa</taxon>
        <taxon>Chordata</taxon>
        <taxon>Tunicata</taxon>
        <taxon>Ascidiacea</taxon>
        <taxon>Phlebobranchia</taxon>
        <taxon>Ascidiidae</taxon>
        <taxon>Phallusia</taxon>
    </lineage>
</organism>
<proteinExistence type="evidence at transcript level"/>
<dbReference type="GO" id="GO:0061630">
    <property type="term" value="F:ubiquitin protein ligase activity"/>
    <property type="evidence" value="ECO:0007669"/>
    <property type="project" value="UniProtKB-EC"/>
</dbReference>
<reference evidence="8" key="1">
    <citation type="submission" date="2020-04" db="EMBL/GenBank/DDBJ databases">
        <authorList>
            <person name="Neveu A P."/>
        </authorList>
    </citation>
    <scope>NUCLEOTIDE SEQUENCE</scope>
    <source>
        <tissue evidence="8">Whole embryo</tissue>
    </source>
</reference>
<comment type="pathway">
    <text evidence="2">Protein modification; protein ubiquitination.</text>
</comment>
<dbReference type="PANTHER" id="PTHR11254:SF340">
    <property type="entry name" value="APOPTOSIS-RESISTANT E3 UBIQUITIN PROTEIN LIGASE 1"/>
    <property type="match status" value="1"/>
</dbReference>
<dbReference type="InterPro" id="IPR058738">
    <property type="entry name" value="PH-like_AREL1"/>
</dbReference>
<dbReference type="SUPFAM" id="SSF56204">
    <property type="entry name" value="Hect, E3 ligase catalytic domain"/>
    <property type="match status" value="1"/>
</dbReference>
<dbReference type="SMART" id="SM00119">
    <property type="entry name" value="HECTc"/>
    <property type="match status" value="1"/>
</dbReference>
<dbReference type="FunFam" id="3.30.2160.10:FF:000008">
    <property type="entry name" value="Apoptosis-resistant E3 ubiquitin protein ligase 1"/>
    <property type="match status" value="1"/>
</dbReference>
<dbReference type="InterPro" id="IPR014756">
    <property type="entry name" value="Ig_E-set"/>
</dbReference>
<gene>
    <name evidence="8" type="primary">Arel1</name>
</gene>
<name>A0A6F9D6F3_9ASCI</name>
<dbReference type="InterPro" id="IPR035983">
    <property type="entry name" value="Hect_E3_ubiquitin_ligase"/>
</dbReference>
<dbReference type="AlphaFoldDB" id="A0A6F9D6F3"/>
<evidence type="ECO:0000256" key="1">
    <source>
        <dbReference type="ARBA" id="ARBA00000885"/>
    </source>
</evidence>
<evidence type="ECO:0000256" key="2">
    <source>
        <dbReference type="ARBA" id="ARBA00004906"/>
    </source>
</evidence>
<evidence type="ECO:0000259" key="7">
    <source>
        <dbReference type="PROSITE" id="PS50237"/>
    </source>
</evidence>
<dbReference type="PANTHER" id="PTHR11254">
    <property type="entry name" value="HECT DOMAIN UBIQUITIN-PROTEIN LIGASE"/>
    <property type="match status" value="1"/>
</dbReference>
<dbReference type="Gene3D" id="3.90.1750.10">
    <property type="entry name" value="Hect, E3 ligase catalytic domains"/>
    <property type="match status" value="1"/>
</dbReference>
<dbReference type="PROSITE" id="PS50237">
    <property type="entry name" value="HECT"/>
    <property type="match status" value="1"/>
</dbReference>
<dbReference type="GO" id="GO:0043066">
    <property type="term" value="P:negative regulation of apoptotic process"/>
    <property type="evidence" value="ECO:0007669"/>
    <property type="project" value="TreeGrafter"/>
</dbReference>
<evidence type="ECO:0000256" key="5">
    <source>
        <dbReference type="ARBA" id="ARBA00022786"/>
    </source>
</evidence>
<sequence>MGVLVAFGVVAAFCIFRWVIKWHQNANSVSGDGNLLKYIRGQYLDKDKCKIRWSHVNTVGETYSFHISFFFNNGEPYPISDDEIAIEIWFNETKINHISDIPSNQDDEVCNVLHTSFAVRQSGQYKVHIRYMGVHVLWSPYTREFEPGPLSSEQTVLLRTTHSLLSVVTMTEEKNHQMEIIPRDSFDNNCCSVLNKEDFDQKFGLTLVEINSLDYNPPFVWEVEKKISSQRLVLNFTVYQAGCYKAELTYEDRPIKNGVFDVIVLTDDEATEVKQNVHKKNLSVWFECRIVPSECLLDEPKERPNRSRVLSLGDASPLKSSMKQRKRILSTEPTPNKLKKVYCYITPKQLIIREYFLKIFFRRMFTFRLSPSTQLICGENDEQSGLPVVIVDDGFHTKVCLICARRNILAATFVGILYSNMGRSESYDEKVKYFHTQLLKHHQLSVTGRDKIEFTIDRNDILHSSYRATKDLSTSSWLKRFVIKFKHEEGLDWGGLNREWIHLLCKAIFQPREGGSGDGIADNGSGMFRSLKDDPQALVLPSSHVQSGFKLKYYELAGKLVGKCLIQTALGGENTRQVTARFARSFLCQIVGLPVTYHHFESDDPDLFTSKVRYILDNDITSDADISFSEEEYSSDGKLLKVVDLVANGSEMSVTNENKHKYLDRMAHYRLHKSIKPEIESFIKGLNSLVPDEMLGAFDENEVELLLCGSSKINVKDMKEHCIVSGHFGKILEWFWALASSFTQAELARLLQFTTGCSHLPPDGFKSLEPQFKISYMPFNEGALPTAHTCFNELCLPHYDTYEEMHRMLKIAITEGSTGFGLV</sequence>
<keyword evidence="4" id="KW-0808">Transferase</keyword>
<accession>A0A6F9D6F3</accession>
<dbReference type="Gene3D" id="3.30.2160.10">
    <property type="entry name" value="Hect, E3 ligase catalytic domain"/>
    <property type="match status" value="1"/>
</dbReference>
<dbReference type="InterPro" id="IPR000569">
    <property type="entry name" value="HECT_dom"/>
</dbReference>
<dbReference type="EC" id="2.3.2.26" evidence="3"/>
<evidence type="ECO:0000256" key="4">
    <source>
        <dbReference type="ARBA" id="ARBA00022679"/>
    </source>
</evidence>
<evidence type="ECO:0000256" key="6">
    <source>
        <dbReference type="PROSITE-ProRule" id="PRU00104"/>
    </source>
</evidence>